<protein>
    <submittedName>
        <fullName evidence="10">GEVED domain-containing protein</fullName>
    </submittedName>
</protein>
<evidence type="ECO:0000256" key="3">
    <source>
        <dbReference type="ARBA" id="ARBA00022729"/>
    </source>
</evidence>
<reference evidence="10" key="1">
    <citation type="submission" date="2022-04" db="EMBL/GenBank/DDBJ databases">
        <title>Lysobacter sp. CAU 1642 isolated from sea sand.</title>
        <authorList>
            <person name="Kim W."/>
        </authorList>
    </citation>
    <scope>NUCLEOTIDE SEQUENCE</scope>
    <source>
        <strain evidence="10">CAU 1642</strain>
    </source>
</reference>
<dbReference type="NCBIfam" id="TIGR01451">
    <property type="entry name" value="B_ant_repeat"/>
    <property type="match status" value="1"/>
</dbReference>
<evidence type="ECO:0000259" key="9">
    <source>
        <dbReference type="Pfam" id="PF20009"/>
    </source>
</evidence>
<comment type="caution">
    <text evidence="10">The sequence shown here is derived from an EMBL/GenBank/DDBJ whole genome shotgun (WGS) entry which is preliminary data.</text>
</comment>
<dbReference type="Pfam" id="PF01345">
    <property type="entry name" value="DUF11"/>
    <property type="match status" value="1"/>
</dbReference>
<dbReference type="PANTHER" id="PTHR23303:SF15">
    <property type="entry name" value="COLOSSIN-A"/>
    <property type="match status" value="1"/>
</dbReference>
<dbReference type="Proteomes" id="UP001431449">
    <property type="component" value="Unassembled WGS sequence"/>
</dbReference>
<feature type="region of interest" description="Disordered" evidence="4">
    <location>
        <begin position="1166"/>
        <end position="1185"/>
    </location>
</feature>
<feature type="domain" description="GEVED" evidence="9">
    <location>
        <begin position="1455"/>
        <end position="1533"/>
    </location>
</feature>
<proteinExistence type="predicted"/>
<dbReference type="Pfam" id="PF17210">
    <property type="entry name" value="SdrD_B"/>
    <property type="match status" value="2"/>
</dbReference>
<feature type="domain" description="GEVED" evidence="9">
    <location>
        <begin position="1979"/>
        <end position="2054"/>
    </location>
</feature>
<keyword evidence="2" id="KW-0964">Secreted</keyword>
<sequence>MTYESKGALARAALLLLSLCATGLAQAQDPNVTLGKQLVSPAANATVPPGSDVRYRITYACNGVSQPNCGSLTLNDSLPAELEIVSCDFPAFSTVSCPVGGNAFSATRNLINSGVTGEGFINARVRPSAPPTNGVINTVTATFTNNVGNQPLPVTASSPPINIRAAALRNYSISKVRVDPIASLLISDQATFVTDRVQFCATSGVDLVALPGATLYDDLPAIASNPRTTVPAGSPAITESISGNRITWTIPQERLEIDRLYPAGSSLSQPSCFTFFVTYDLPAGVAPAQDRAHVRTPDDQYCSEAGLGVPPPGDTDNPQCFGETNGTRGGPQSIVSLSKTGNDATPSDTPDDQGIGRINWRLGGSYESNVGLQDVQVFDILPDDVLPGSPTRLQVASFTLGNWVGGAPLYDVVADVFVTDSVPAPTSDCGNPADWVQVAFDAPGNNSTTISGGSIPVDSTGICWRFENLAGGTPANEVPRDFAFTSSPTITQPVPSTITPPALPAATTVENCLQFNWNAGGAQTSNTCRTQRIEEPRPGLDPVKTVFSAPSPLRPLDEIVYRIGVNHAVGDSTGAIVDPVITDLLPPQLELIGTPTVVQPGSPVPVIEVIEDFNAVTDQTLVRIRYTGSFPRNAAQMPLIELRTRIRAGTADGSYSNRVAVFENGSAPATCAGTQAADTDDLDNDTDTAELRCQRDLGFNIVQAAVLDGTKWVSGPGPFENPADEIVDDPIELPVTANADCPVYSTEFGTAVDANPYTRFPCVARTDFGGAFTYRIRVQNAGNVAFDNYVIYDVFPFIGDTGVGEPQSTVTRNTRFRPVLTGAPVLNGAQTTAPIAGNFVVEYSASTNPCRREVSDDDDQTGWQGSCTNDWNSDPTALGGFPAVRAIRIYAFTDPNGSDTTNWGVLQTAVFEIPMQAPAYQQQPVSGDALPSVVGSTTVFNPAYGSFAHRAYRAVTGAALDPINLLPTAEPVKVGVILPERYRVGNLVWRDINNDGDHDQGEPGIDGVALRLCLDDDGTAGPSAGDTTVDTTGTVTLGGRAGKYRFDELARDTRYYIAIPDLQAPLAGLQVSTNNARDPNNRVDNDNNASPGAVTVCGGGTGYVSAPNWAVGDPSANEPTNERTHSNSGNADDDPNNGAGTDTWPDRMSNFSADFGFSNGGGAAIEDLGDLPDTGNGDTTGNYRTLLSDNGPSHIIVPNLYLGASVDAELDGQPNSSANGDDTSGVPDDEDGVTTPSQLEFFRGEPAVVELRVVNDTGSDARLCAYADWNADGDFNDTVSGVLERAPAVIVPSGTGAGGSLVNVDWGSVPYPGPFIEPTYVRFRLSLDSGTCSAAFANGPSASGEVEDYAAVIVAIDRGDLPDAGAGVATGDYETLTANGGPAHVILSSVRFGSQNDHDQDGRPSIAANGDDTAPGGQPDDEDGFTVSDLTMVAGSVANVRFNVTNTSGSTAIVCGFIDFNGNGVLDDIGETASLSVNTGTNNAQRTLSFSVPLLASRNTYARFRIDVDGGGAASCSPNGVRFSGEVEDYAVTINAYELGDLPDVYGTLVASGGARHLIAPGFPAAPNLFLGAGVDNEIDGAPSVLADGDDAAVGDDEDGIDVADLSLQVNVPPVIDVTARNETGTAARICGFIDYNADGDFDDAGESAEVAVPAVAGSQSLQLTFAPPLVGAASSTYARFRISTDTAGTCVPTGDAPNGEVEDYAVSIVELSDLGDLPDSYGTLRASNGARHPLRPNLRLGTLIDDEADGQPGSGADGDDLASSDDEDAVLIADLGDSNLVAGLSANIRVRVTNGTGVPARLCGYVDFNADGDFADTGEVSQVPVPDGSNDVEFILPFNVPDAARRDSFARFRLSTLAGTCTAATARGVEPDGEVEDYPVRVRVFDLGDLPDPSVGIGPDNYRTTRADGGPRHVIVDQLFLGARVDEEPDGQPNVNATGDDVANDDEDGVTFMAAYELGSPARVDVVASNTTGSTAQLCGFIDWNADGDFLDESESAQSSVPDGSVGALLTMNFGLVPVGADLTPYARFRISTDPTCSPDGEASDGEVEDYLIGTTGNGALELGNLVWEDRNNNCRVDIGEPGLSGIPVDLFLDSDRNGQPDGPAVGSTVTDLNGNYLFVDLLPDDYLVVVQRPERYIGSTGSGLPFSNTGACATGVDPDNDVDDDDNGFDDGAVTRAPPVTLIAESEPGPPNSDTNPTVDFGLLYFFDLDLVKELAPGQRAEVLPGATVEYRIRISNQGTVPATDIEVTDRYPAGFQVLDSDWTVDATNRLARRVIPGPLLPGQSVELAISMRVLGGAAGRFLNRAEITRAEDDLGGTPTDIDSTPDNDNEGEDDQDEVPVLVLIGVPTQIPVGSPWGLGLLVLLTGLLALRHIRRRS</sequence>
<feature type="region of interest" description="Disordered" evidence="4">
    <location>
        <begin position="1393"/>
        <end position="1423"/>
    </location>
</feature>
<evidence type="ECO:0000259" key="7">
    <source>
        <dbReference type="Pfam" id="PF01345"/>
    </source>
</evidence>
<evidence type="ECO:0000256" key="5">
    <source>
        <dbReference type="SAM" id="Phobius"/>
    </source>
</evidence>
<dbReference type="InterPro" id="IPR045474">
    <property type="entry name" value="GEVED"/>
</dbReference>
<evidence type="ECO:0000259" key="8">
    <source>
        <dbReference type="Pfam" id="PF17210"/>
    </source>
</evidence>
<feature type="compositionally biased region" description="Polar residues" evidence="4">
    <location>
        <begin position="316"/>
        <end position="326"/>
    </location>
</feature>
<accession>A0ABT0GFW4</accession>
<feature type="domain" description="GEVED" evidence="9">
    <location>
        <begin position="1803"/>
        <end position="1881"/>
    </location>
</feature>
<dbReference type="Gene3D" id="2.60.40.10">
    <property type="entry name" value="Immunoglobulins"/>
    <property type="match status" value="2"/>
</dbReference>
<gene>
    <name evidence="10" type="ORF">M0G41_07115</name>
</gene>
<dbReference type="PANTHER" id="PTHR23303">
    <property type="entry name" value="CARBOXYPEPTIDASE REGULATORY REGION-CONTAINING"/>
    <property type="match status" value="1"/>
</dbReference>
<organism evidence="10 11">
    <name type="scientific">Pseudomarimonas salicorniae</name>
    <dbReference type="NCBI Taxonomy" id="2933270"/>
    <lineage>
        <taxon>Bacteria</taxon>
        <taxon>Pseudomonadati</taxon>
        <taxon>Pseudomonadota</taxon>
        <taxon>Gammaproteobacteria</taxon>
        <taxon>Lysobacterales</taxon>
        <taxon>Lysobacteraceae</taxon>
        <taxon>Pseudomarimonas</taxon>
    </lineage>
</organism>
<keyword evidence="5" id="KW-0812">Transmembrane</keyword>
<dbReference type="RefSeq" id="WP_248206990.1">
    <property type="nucleotide sequence ID" value="NZ_JALNMH010000005.1"/>
</dbReference>
<dbReference type="InterPro" id="IPR051417">
    <property type="entry name" value="SDr/BOS_complex"/>
</dbReference>
<feature type="compositionally biased region" description="Acidic residues" evidence="4">
    <location>
        <begin position="2326"/>
        <end position="2337"/>
    </location>
</feature>
<evidence type="ECO:0000256" key="4">
    <source>
        <dbReference type="SAM" id="MobiDB-lite"/>
    </source>
</evidence>
<feature type="domain" description="GEVED" evidence="9">
    <location>
        <begin position="1631"/>
        <end position="1707"/>
    </location>
</feature>
<dbReference type="SUPFAM" id="SSF117074">
    <property type="entry name" value="Hypothetical protein PA1324"/>
    <property type="match status" value="2"/>
</dbReference>
<feature type="region of interest" description="Disordered" evidence="4">
    <location>
        <begin position="2315"/>
        <end position="2337"/>
    </location>
</feature>
<feature type="domain" description="DUF11" evidence="7">
    <location>
        <begin position="2222"/>
        <end position="2316"/>
    </location>
</feature>
<feature type="compositionally biased region" description="Polar residues" evidence="4">
    <location>
        <begin position="1213"/>
        <end position="1222"/>
    </location>
</feature>
<feature type="region of interest" description="Disordered" evidence="4">
    <location>
        <begin position="308"/>
        <end position="355"/>
    </location>
</feature>
<evidence type="ECO:0000313" key="11">
    <source>
        <dbReference type="Proteomes" id="UP001431449"/>
    </source>
</evidence>
<feature type="chain" id="PRO_5047489536" evidence="6">
    <location>
        <begin position="28"/>
        <end position="2380"/>
    </location>
</feature>
<dbReference type="EMBL" id="JALNMH010000005">
    <property type="protein sequence ID" value="MCK7593436.1"/>
    <property type="molecule type" value="Genomic_DNA"/>
</dbReference>
<dbReference type="InterPro" id="IPR047589">
    <property type="entry name" value="DUF11_rpt"/>
</dbReference>
<keyword evidence="3 6" id="KW-0732">Signal</keyword>
<feature type="compositionally biased region" description="Polar residues" evidence="4">
    <location>
        <begin position="333"/>
        <end position="348"/>
    </location>
</feature>
<evidence type="ECO:0000256" key="6">
    <source>
        <dbReference type="SAM" id="SignalP"/>
    </source>
</evidence>
<evidence type="ECO:0000256" key="2">
    <source>
        <dbReference type="ARBA" id="ARBA00022525"/>
    </source>
</evidence>
<dbReference type="InterPro" id="IPR033764">
    <property type="entry name" value="Sdr_B"/>
</dbReference>
<name>A0ABT0GFW4_9GAMM</name>
<feature type="transmembrane region" description="Helical" evidence="5">
    <location>
        <begin position="2359"/>
        <end position="2376"/>
    </location>
</feature>
<evidence type="ECO:0000256" key="1">
    <source>
        <dbReference type="ARBA" id="ARBA00004613"/>
    </source>
</evidence>
<feature type="domain" description="GEVED" evidence="9">
    <location>
        <begin position="1263"/>
        <end position="1350"/>
    </location>
</feature>
<feature type="region of interest" description="Disordered" evidence="4">
    <location>
        <begin position="1745"/>
        <end position="1764"/>
    </location>
</feature>
<comment type="subcellular location">
    <subcellularLocation>
        <location evidence="1">Secreted</location>
    </subcellularLocation>
</comment>
<keyword evidence="5" id="KW-1133">Transmembrane helix</keyword>
<feature type="region of interest" description="Disordered" evidence="4">
    <location>
        <begin position="1072"/>
        <end position="1094"/>
    </location>
</feature>
<feature type="region of interest" description="Disordered" evidence="4">
    <location>
        <begin position="1108"/>
        <end position="1155"/>
    </location>
</feature>
<dbReference type="InterPro" id="IPR013783">
    <property type="entry name" value="Ig-like_fold"/>
</dbReference>
<evidence type="ECO:0000313" key="10">
    <source>
        <dbReference type="EMBL" id="MCK7593436.1"/>
    </source>
</evidence>
<feature type="signal peptide" evidence="6">
    <location>
        <begin position="1"/>
        <end position="27"/>
    </location>
</feature>
<dbReference type="InterPro" id="IPR001434">
    <property type="entry name" value="OmcB-like_DUF11"/>
</dbReference>
<keyword evidence="5" id="KW-0472">Membrane</keyword>
<feature type="compositionally biased region" description="Polar residues" evidence="4">
    <location>
        <begin position="1176"/>
        <end position="1185"/>
    </location>
</feature>
<feature type="region of interest" description="Disordered" evidence="4">
    <location>
        <begin position="1209"/>
        <end position="1236"/>
    </location>
</feature>
<feature type="domain" description="SD-repeat containing protein B" evidence="8">
    <location>
        <begin position="2063"/>
        <end position="2141"/>
    </location>
</feature>
<dbReference type="Pfam" id="PF20009">
    <property type="entry name" value="GEVED"/>
    <property type="match status" value="5"/>
</dbReference>
<feature type="domain" description="SD-repeat containing protein B" evidence="8">
    <location>
        <begin position="983"/>
        <end position="1091"/>
    </location>
</feature>
<keyword evidence="11" id="KW-1185">Reference proteome</keyword>